<feature type="transmembrane region" description="Helical" evidence="7">
    <location>
        <begin position="305"/>
        <end position="327"/>
    </location>
</feature>
<dbReference type="Pfam" id="PF00999">
    <property type="entry name" value="Na_H_Exchanger"/>
    <property type="match status" value="1"/>
</dbReference>
<feature type="transmembrane region" description="Helical" evidence="7">
    <location>
        <begin position="227"/>
        <end position="260"/>
    </location>
</feature>
<feature type="transmembrane region" description="Helical" evidence="7">
    <location>
        <begin position="339"/>
        <end position="361"/>
    </location>
</feature>
<dbReference type="OrthoDB" id="9781411at2"/>
<organism evidence="9 10">
    <name type="scientific">Humitalea rosea</name>
    <dbReference type="NCBI Taxonomy" id="990373"/>
    <lineage>
        <taxon>Bacteria</taxon>
        <taxon>Pseudomonadati</taxon>
        <taxon>Pseudomonadota</taxon>
        <taxon>Alphaproteobacteria</taxon>
        <taxon>Acetobacterales</taxon>
        <taxon>Roseomonadaceae</taxon>
        <taxon>Humitalea</taxon>
    </lineage>
</organism>
<dbReference type="GO" id="GO:0006813">
    <property type="term" value="P:potassium ion transport"/>
    <property type="evidence" value="ECO:0007669"/>
    <property type="project" value="InterPro"/>
</dbReference>
<dbReference type="GO" id="GO:0015297">
    <property type="term" value="F:antiporter activity"/>
    <property type="evidence" value="ECO:0007669"/>
    <property type="project" value="InterPro"/>
</dbReference>
<dbReference type="SUPFAM" id="SSF51735">
    <property type="entry name" value="NAD(P)-binding Rossmann-fold domains"/>
    <property type="match status" value="1"/>
</dbReference>
<evidence type="ECO:0000256" key="5">
    <source>
        <dbReference type="ARBA" id="ARBA00022989"/>
    </source>
</evidence>
<evidence type="ECO:0000313" key="9">
    <source>
        <dbReference type="EMBL" id="PZW45691.1"/>
    </source>
</evidence>
<feature type="transmembrane region" description="Helical" evidence="7">
    <location>
        <begin position="148"/>
        <end position="172"/>
    </location>
</feature>
<keyword evidence="4 7" id="KW-0812">Transmembrane</keyword>
<dbReference type="InterPro" id="IPR038770">
    <property type="entry name" value="Na+/solute_symporter_sf"/>
</dbReference>
<evidence type="ECO:0000256" key="7">
    <source>
        <dbReference type="SAM" id="Phobius"/>
    </source>
</evidence>
<keyword evidence="5 7" id="KW-1133">Transmembrane helix</keyword>
<feature type="transmembrane region" description="Helical" evidence="7">
    <location>
        <begin position="184"/>
        <end position="206"/>
    </location>
</feature>
<dbReference type="InterPro" id="IPR006153">
    <property type="entry name" value="Cation/H_exchanger_TM"/>
</dbReference>
<dbReference type="GO" id="GO:0016020">
    <property type="term" value="C:membrane"/>
    <property type="evidence" value="ECO:0007669"/>
    <property type="project" value="UniProtKB-SubCell"/>
</dbReference>
<comment type="subcellular location">
    <subcellularLocation>
        <location evidence="1">Membrane</location>
        <topology evidence="1">Multi-pass membrane protein</topology>
    </subcellularLocation>
</comment>
<evidence type="ECO:0000256" key="3">
    <source>
        <dbReference type="ARBA" id="ARBA00022448"/>
    </source>
</evidence>
<evidence type="ECO:0000256" key="1">
    <source>
        <dbReference type="ARBA" id="ARBA00004141"/>
    </source>
</evidence>
<feature type="transmembrane region" description="Helical" evidence="7">
    <location>
        <begin position="33"/>
        <end position="51"/>
    </location>
</feature>
<reference evidence="9 10" key="1">
    <citation type="submission" date="2018-06" db="EMBL/GenBank/DDBJ databases">
        <title>Genomic Encyclopedia of Archaeal and Bacterial Type Strains, Phase II (KMG-II): from individual species to whole genera.</title>
        <authorList>
            <person name="Goeker M."/>
        </authorList>
    </citation>
    <scope>NUCLEOTIDE SEQUENCE [LARGE SCALE GENOMIC DNA]</scope>
    <source>
        <strain evidence="9 10">DSM 24525</strain>
    </source>
</reference>
<dbReference type="NCBIfam" id="NF007950">
    <property type="entry name" value="PRK10669.1"/>
    <property type="match status" value="1"/>
</dbReference>
<protein>
    <submittedName>
        <fullName evidence="9">Kef-type potassium/proton antiporter (CPA2 family)</fullName>
    </submittedName>
</protein>
<proteinExistence type="inferred from homology"/>
<comment type="similarity">
    <text evidence="2">Belongs to the monovalent cation:proton antiporter 2 (CPA2) transporter (TC 2.A.37) family.</text>
</comment>
<evidence type="ECO:0000256" key="2">
    <source>
        <dbReference type="ARBA" id="ARBA00005551"/>
    </source>
</evidence>
<name>A0A2W7IGK8_9PROT</name>
<accession>A0A2W7IGK8</accession>
<dbReference type="Gene3D" id="1.20.1530.20">
    <property type="match status" value="1"/>
</dbReference>
<keyword evidence="10" id="KW-1185">Reference proteome</keyword>
<dbReference type="Proteomes" id="UP000249688">
    <property type="component" value="Unassembled WGS sequence"/>
</dbReference>
<dbReference type="InterPro" id="IPR036291">
    <property type="entry name" value="NAD(P)-bd_dom_sf"/>
</dbReference>
<sequence>MHHPTPLIAMIAAGLALAFVMGIIAHRLRISPLVGYLLAGVVLGPFTPGFVGDAALAGELAEIGVILLMFGVGLHFSLKDLLSVRMIAIPGAIAQMATATLMGMGLGWAFGWNWAAGLVFGLALSVASTVVLLRSLQERRILQTERGRIAVGWLIVEDLAMVIALVLLPVLAQSINGVDGAAGPLWMVLATTLGKVVAFVAFMLIIGRRVIPFVLHYTAHTGSRELFRLAVLAVALGVAFGSSLLFGVSFALGAFFAGMVLAESELSHRAAEETLPLRDAFAVLFFVSVGMLFNPAVVVERPLPLLATVAVILVGKSIAAFIIIRLFRHSVATALTVSASLAQIGEFSFILAGLGVTLGLLPEAGRDLILAAAIISILLNPLVFGLVARFITLPATTVSAPAQPEPEEETDLVPTLLTAHAVVIGYGRVGRVIAEGMREAGGPVLILEDDTGRAARARTDGWEVIVGNAASPTVVAAAALPLAALLFVAIPNGFEAGQIVEQARLASPGLRIIARAHSDDEVTYLREKGADEIVMGERELALGMLGLALHPKPGAEPATG</sequence>
<dbReference type="Gene3D" id="3.40.50.720">
    <property type="entry name" value="NAD(P)-binding Rossmann-like Domain"/>
    <property type="match status" value="1"/>
</dbReference>
<dbReference type="Pfam" id="PF02254">
    <property type="entry name" value="TrkA_N"/>
    <property type="match status" value="1"/>
</dbReference>
<dbReference type="InterPro" id="IPR003148">
    <property type="entry name" value="RCK_N"/>
</dbReference>
<dbReference type="GO" id="GO:1902600">
    <property type="term" value="P:proton transmembrane transport"/>
    <property type="evidence" value="ECO:0007669"/>
    <property type="project" value="InterPro"/>
</dbReference>
<gene>
    <name evidence="9" type="ORF">C8P66_111106</name>
</gene>
<keyword evidence="3" id="KW-0813">Transport</keyword>
<dbReference type="PROSITE" id="PS51201">
    <property type="entry name" value="RCK_N"/>
    <property type="match status" value="1"/>
</dbReference>
<feature type="transmembrane region" description="Helical" evidence="7">
    <location>
        <begin position="57"/>
        <end position="76"/>
    </location>
</feature>
<evidence type="ECO:0000313" key="10">
    <source>
        <dbReference type="Proteomes" id="UP000249688"/>
    </source>
</evidence>
<dbReference type="PANTHER" id="PTHR42751">
    <property type="entry name" value="SODIUM/HYDROGEN EXCHANGER FAMILY/TRKA DOMAIN PROTEIN"/>
    <property type="match status" value="1"/>
</dbReference>
<feature type="transmembrane region" description="Helical" evidence="7">
    <location>
        <begin position="88"/>
        <end position="108"/>
    </location>
</feature>
<dbReference type="EMBL" id="QKYU01000011">
    <property type="protein sequence ID" value="PZW45691.1"/>
    <property type="molecule type" value="Genomic_DNA"/>
</dbReference>
<comment type="caution">
    <text evidence="9">The sequence shown here is derived from an EMBL/GenBank/DDBJ whole genome shotgun (WGS) entry which is preliminary data.</text>
</comment>
<dbReference type="RefSeq" id="WP_111398345.1">
    <property type="nucleotide sequence ID" value="NZ_QKYU01000011.1"/>
</dbReference>
<feature type="transmembrane region" description="Helical" evidence="7">
    <location>
        <begin position="114"/>
        <end position="136"/>
    </location>
</feature>
<keyword evidence="6 7" id="KW-0472">Membrane</keyword>
<feature type="transmembrane region" description="Helical" evidence="7">
    <location>
        <begin position="280"/>
        <end position="298"/>
    </location>
</feature>
<evidence type="ECO:0000256" key="4">
    <source>
        <dbReference type="ARBA" id="ARBA00022692"/>
    </source>
</evidence>
<dbReference type="PANTHER" id="PTHR42751:SF1">
    <property type="entry name" value="CATION_PROTON ANTIPORTER YBAL-RELATED"/>
    <property type="match status" value="1"/>
</dbReference>
<feature type="transmembrane region" description="Helical" evidence="7">
    <location>
        <begin position="6"/>
        <end position="26"/>
    </location>
</feature>
<feature type="domain" description="RCK N-terminal" evidence="8">
    <location>
        <begin position="418"/>
        <end position="535"/>
    </location>
</feature>
<evidence type="ECO:0000256" key="6">
    <source>
        <dbReference type="ARBA" id="ARBA00023136"/>
    </source>
</evidence>
<evidence type="ECO:0000259" key="8">
    <source>
        <dbReference type="PROSITE" id="PS51201"/>
    </source>
</evidence>
<dbReference type="AlphaFoldDB" id="A0A2W7IGK8"/>
<feature type="transmembrane region" description="Helical" evidence="7">
    <location>
        <begin position="368"/>
        <end position="392"/>
    </location>
</feature>